<dbReference type="Proteomes" id="UP000320333">
    <property type="component" value="Unassembled WGS sequence"/>
</dbReference>
<feature type="transmembrane region" description="Helical" evidence="12">
    <location>
        <begin position="644"/>
        <end position="661"/>
    </location>
</feature>
<feature type="compositionally biased region" description="Polar residues" evidence="11">
    <location>
        <begin position="8"/>
        <end position="18"/>
    </location>
</feature>
<dbReference type="InterPro" id="IPR002591">
    <property type="entry name" value="Phosphodiest/P_Trfase"/>
</dbReference>
<keyword evidence="4" id="KW-0337">GPI-anchor biosynthesis</keyword>
<dbReference type="SUPFAM" id="SSF53649">
    <property type="entry name" value="Alkaline phosphatase-like"/>
    <property type="match status" value="1"/>
</dbReference>
<feature type="transmembrane region" description="Helical" evidence="12">
    <location>
        <begin position="917"/>
        <end position="935"/>
    </location>
</feature>
<feature type="transmembrane region" description="Helical" evidence="12">
    <location>
        <begin position="709"/>
        <end position="730"/>
    </location>
</feature>
<feature type="transmembrane region" description="Helical" evidence="12">
    <location>
        <begin position="578"/>
        <end position="597"/>
    </location>
</feature>
<feature type="transmembrane region" description="Helical" evidence="12">
    <location>
        <begin position="617"/>
        <end position="638"/>
    </location>
</feature>
<feature type="transmembrane region" description="Helical" evidence="12">
    <location>
        <begin position="33"/>
        <end position="60"/>
    </location>
</feature>
<comment type="similarity">
    <text evidence="3">Belongs to the PIGG/PIGN/PIGO family. PIGO subfamily.</text>
</comment>
<keyword evidence="7" id="KW-0256">Endoplasmic reticulum</keyword>
<evidence type="ECO:0000256" key="2">
    <source>
        <dbReference type="ARBA" id="ARBA00004687"/>
    </source>
</evidence>
<feature type="transmembrane region" description="Helical" evidence="12">
    <location>
        <begin position="975"/>
        <end position="994"/>
    </location>
</feature>
<organism evidence="13 14">
    <name type="scientific">Chytriomyces confervae</name>
    <dbReference type="NCBI Taxonomy" id="246404"/>
    <lineage>
        <taxon>Eukaryota</taxon>
        <taxon>Fungi</taxon>
        <taxon>Fungi incertae sedis</taxon>
        <taxon>Chytridiomycota</taxon>
        <taxon>Chytridiomycota incertae sedis</taxon>
        <taxon>Chytridiomycetes</taxon>
        <taxon>Chytridiales</taxon>
        <taxon>Chytriomycetaceae</taxon>
        <taxon>Chytriomyces</taxon>
    </lineage>
</organism>
<comment type="caution">
    <text evidence="13">The sequence shown here is derived from an EMBL/GenBank/DDBJ whole genome shotgun (WGS) entry which is preliminary data.</text>
</comment>
<feature type="transmembrane region" description="Helical" evidence="12">
    <location>
        <begin position="841"/>
        <end position="859"/>
    </location>
</feature>
<dbReference type="OrthoDB" id="272139at2759"/>
<keyword evidence="8 12" id="KW-1133">Transmembrane helix</keyword>
<keyword evidence="10" id="KW-0325">Glycoprotein</keyword>
<feature type="region of interest" description="Disordered" evidence="11">
    <location>
        <begin position="1"/>
        <end position="21"/>
    </location>
</feature>
<proteinExistence type="inferred from homology"/>
<dbReference type="Gene3D" id="3.40.720.10">
    <property type="entry name" value="Alkaline Phosphatase, subunit A"/>
    <property type="match status" value="1"/>
</dbReference>
<dbReference type="UniPathway" id="UPA00196"/>
<dbReference type="EMBL" id="QEAP01000017">
    <property type="protein sequence ID" value="TPX77632.1"/>
    <property type="molecule type" value="Genomic_DNA"/>
</dbReference>
<feature type="transmembrane region" description="Helical" evidence="12">
    <location>
        <begin position="535"/>
        <end position="558"/>
    </location>
</feature>
<keyword evidence="5" id="KW-0808">Transferase</keyword>
<reference evidence="13 14" key="1">
    <citation type="journal article" date="2019" name="Sci. Rep.">
        <title>Comparative genomics of chytrid fungi reveal insights into the obligate biotrophic and pathogenic lifestyle of Synchytrium endobioticum.</title>
        <authorList>
            <person name="van de Vossenberg B.T.L.H."/>
            <person name="Warris S."/>
            <person name="Nguyen H.D.T."/>
            <person name="van Gent-Pelzer M.P.E."/>
            <person name="Joly D.L."/>
            <person name="van de Geest H.C."/>
            <person name="Bonants P.J.M."/>
            <person name="Smith D.S."/>
            <person name="Levesque C.A."/>
            <person name="van der Lee T.A.J."/>
        </authorList>
    </citation>
    <scope>NUCLEOTIDE SEQUENCE [LARGE SCALE GENOMIC DNA]</scope>
    <source>
        <strain evidence="13 14">CBS 675.73</strain>
    </source>
</reference>
<evidence type="ECO:0000256" key="4">
    <source>
        <dbReference type="ARBA" id="ARBA00022502"/>
    </source>
</evidence>
<comment type="subcellular location">
    <subcellularLocation>
        <location evidence="1">Endoplasmic reticulum membrane</location>
        <topology evidence="1">Multi-pass membrane protein</topology>
    </subcellularLocation>
</comment>
<dbReference type="Pfam" id="PF01663">
    <property type="entry name" value="Phosphodiest"/>
    <property type="match status" value="1"/>
</dbReference>
<protein>
    <submittedName>
        <fullName evidence="13">Uncharacterized protein</fullName>
    </submittedName>
</protein>
<evidence type="ECO:0000256" key="8">
    <source>
        <dbReference type="ARBA" id="ARBA00022989"/>
    </source>
</evidence>
<evidence type="ECO:0000256" key="6">
    <source>
        <dbReference type="ARBA" id="ARBA00022692"/>
    </source>
</evidence>
<feature type="transmembrane region" description="Helical" evidence="12">
    <location>
        <begin position="1014"/>
        <end position="1033"/>
    </location>
</feature>
<gene>
    <name evidence="13" type="ORF">CcCBS67573_g01102</name>
</gene>
<evidence type="ECO:0000256" key="7">
    <source>
        <dbReference type="ARBA" id="ARBA00022824"/>
    </source>
</evidence>
<evidence type="ECO:0000256" key="5">
    <source>
        <dbReference type="ARBA" id="ARBA00022679"/>
    </source>
</evidence>
<dbReference type="AlphaFoldDB" id="A0A507FN00"/>
<keyword evidence="6 12" id="KW-0812">Transmembrane</keyword>
<dbReference type="InterPro" id="IPR037675">
    <property type="entry name" value="PIG-O_N"/>
</dbReference>
<evidence type="ECO:0000256" key="1">
    <source>
        <dbReference type="ARBA" id="ARBA00004477"/>
    </source>
</evidence>
<dbReference type="GO" id="GO:0005789">
    <property type="term" value="C:endoplasmic reticulum membrane"/>
    <property type="evidence" value="ECO:0007669"/>
    <property type="project" value="UniProtKB-SubCell"/>
</dbReference>
<accession>A0A507FN00</accession>
<feature type="transmembrane region" description="Helical" evidence="12">
    <location>
        <begin position="500"/>
        <end position="523"/>
    </location>
</feature>
<comment type="pathway">
    <text evidence="2">Glycolipid biosynthesis; glycosylphosphatidylinositol-anchor biosynthesis.</text>
</comment>
<dbReference type="PANTHER" id="PTHR23071">
    <property type="entry name" value="PHOSPHATIDYLINOSITOL GLYCAN"/>
    <property type="match status" value="1"/>
</dbReference>
<dbReference type="InterPro" id="IPR017850">
    <property type="entry name" value="Alkaline_phosphatase_core_sf"/>
</dbReference>
<evidence type="ECO:0000313" key="13">
    <source>
        <dbReference type="EMBL" id="TPX77632.1"/>
    </source>
</evidence>
<dbReference type="PANTHER" id="PTHR23071:SF1">
    <property type="entry name" value="GPI ETHANOLAMINE PHOSPHATE TRANSFERASE 3"/>
    <property type="match status" value="1"/>
</dbReference>
<feature type="transmembrane region" description="Helical" evidence="12">
    <location>
        <begin position="1053"/>
        <end position="1076"/>
    </location>
</feature>
<evidence type="ECO:0000313" key="14">
    <source>
        <dbReference type="Proteomes" id="UP000320333"/>
    </source>
</evidence>
<evidence type="ECO:0000256" key="10">
    <source>
        <dbReference type="ARBA" id="ARBA00023180"/>
    </source>
</evidence>
<evidence type="ECO:0000256" key="3">
    <source>
        <dbReference type="ARBA" id="ARBA00008695"/>
    </source>
</evidence>
<evidence type="ECO:0000256" key="9">
    <source>
        <dbReference type="ARBA" id="ARBA00023136"/>
    </source>
</evidence>
<feature type="transmembrane region" description="Helical" evidence="12">
    <location>
        <begin position="742"/>
        <end position="765"/>
    </location>
</feature>
<dbReference type="GO" id="GO:0051377">
    <property type="term" value="F:mannose-ethanolamine phosphotransferase activity"/>
    <property type="evidence" value="ECO:0007669"/>
    <property type="project" value="InterPro"/>
</dbReference>
<keyword evidence="14" id="KW-1185">Reference proteome</keyword>
<dbReference type="GO" id="GO:0006506">
    <property type="term" value="P:GPI anchor biosynthetic process"/>
    <property type="evidence" value="ECO:0007669"/>
    <property type="project" value="UniProtKB-UniPathway"/>
</dbReference>
<sequence length="1091" mass="119574">MKRRNVKSDTNATTSGAQTEAGVTKIGHAKEKFGLICAVLLAILLLQAGAVTLFGAGFLLSRIELPNVTPSSTLHPPRFKRAVIVLIDALRFDFTHWDESITEADAPYYKNKLPILHDKLLNEPANSLLFRVRADPPTTTMQRLKALVTGTLPTFVDAGSNFGSSSISEDNLISQLVSHGRRLLFMGDDTWIGLFPSQFDEYHPFPSFNVQDLHTVDNGCVEHLFPALGNTTADWNFVVAHFLGVDHVGHSFGPSTLPMQEKLTQVNEWLERVFQSVDNETVVVVLGDHGMDPKGDHGGDSENEVNAGLFLFSKSNLWQGPSKPESDLNKLLGSLESLEASIGEPYVSLDKIRTMPQIDLVPTLSALLGVPIPFGNLGSIVPELFFVPLQDAQTGSVIKTGEENLLSVTRSNAVQVHNYLSEYSNQRMAADFSLEHLTVMFQEAEASYAVFTARRAAASSSKLTTQDALDLQLIYIQYMKFMRQSLKAARRVWARFDVPLILLGIFSFLGSIVLSGWAIYVWWTNGGNYSMLSVVALGISGLVGVVIAPMTGIVDNFIKILPSDTVASVLTPTHERIFLGSVFAVLGFILASLPNVLSSNASPIRKAFNARTGPQWVLTILLLAAWVGVPASDSFTIYEESVTLHLLQTFGLCTFIASLSVSENERRSKLLWRSISFMVLNRFMSLSTICREEKAQTCYPTFNSDPNSSVASPTAVLGLLAMIPITLATLRSALIRSDSLHSTGAFLVTWLLPIGTSVSFIYWLLDTMQGYQQFVGPWAWLIPLKVWWAKMGFLASGNVSLFVWATEATCLGVTTVTKKEELLGDGAQTRYKVLLGLQNPLGSTYLAFLGCVYLVLGMFQKPMGGLMLGVQFVQIVGIVEMFALLRSDGVSEKSRNDSDAAEDLHSFSEQIEVEKNAAAAPLSLTALFTVVLLILGQQSYFATGHQFTMSSIQWEVSFVGLFEVSWIWSPVMMNLNTFGGPLLSLMALPLLGTWKRRVSGGILEQMVVQEVGTVFLIGSACLGLWGFSATALAGHFRRHLMVWSVYAPKFLGVAVGMISLQAHLILFGVGAVFLAWNSYREIFGVVVDRGF</sequence>
<name>A0A507FN00_9FUNG</name>
<evidence type="ECO:0000256" key="12">
    <source>
        <dbReference type="SAM" id="Phobius"/>
    </source>
</evidence>
<feature type="transmembrane region" description="Helical" evidence="12">
    <location>
        <begin position="866"/>
        <end position="885"/>
    </location>
</feature>
<keyword evidence="9 12" id="KW-0472">Membrane</keyword>
<evidence type="ECO:0000256" key="11">
    <source>
        <dbReference type="SAM" id="MobiDB-lite"/>
    </source>
</evidence>
<dbReference type="STRING" id="246404.A0A507FN00"/>
<dbReference type="CDD" id="cd16023">
    <property type="entry name" value="GPI_EPT_3"/>
    <property type="match status" value="1"/>
</dbReference>
<dbReference type="InterPro" id="IPR039524">
    <property type="entry name" value="PIGO/GPI13"/>
</dbReference>